<evidence type="ECO:0000259" key="5">
    <source>
        <dbReference type="Pfam" id="PF00389"/>
    </source>
</evidence>
<dbReference type="Pfam" id="PF00389">
    <property type="entry name" value="2-Hacid_dh"/>
    <property type="match status" value="1"/>
</dbReference>
<feature type="domain" description="D-isomer specific 2-hydroxyacid dehydrogenase catalytic" evidence="5">
    <location>
        <begin position="15"/>
        <end position="298"/>
    </location>
</feature>
<dbReference type="InterPro" id="IPR050418">
    <property type="entry name" value="D-iso_2-hydroxyacid_DH_PdxB"/>
</dbReference>
<dbReference type="Gene3D" id="3.40.50.720">
    <property type="entry name" value="NAD(P)-binding Rossmann-like Domain"/>
    <property type="match status" value="2"/>
</dbReference>
<evidence type="ECO:0000313" key="8">
    <source>
        <dbReference type="Proteomes" id="UP001597468"/>
    </source>
</evidence>
<keyword evidence="2 4" id="KW-0560">Oxidoreductase</keyword>
<dbReference type="PANTHER" id="PTHR43761:SF1">
    <property type="entry name" value="D-ISOMER SPECIFIC 2-HYDROXYACID DEHYDROGENASE CATALYTIC DOMAIN-CONTAINING PROTEIN-RELATED"/>
    <property type="match status" value="1"/>
</dbReference>
<dbReference type="InterPro" id="IPR036291">
    <property type="entry name" value="NAD(P)-bd_dom_sf"/>
</dbReference>
<evidence type="ECO:0000256" key="2">
    <source>
        <dbReference type="ARBA" id="ARBA00023002"/>
    </source>
</evidence>
<name>A0ABW5IZN1_9FLAO</name>
<organism evidence="7 8">
    <name type="scientific">Salinimicrobium flavum</name>
    <dbReference type="NCBI Taxonomy" id="1737065"/>
    <lineage>
        <taxon>Bacteria</taxon>
        <taxon>Pseudomonadati</taxon>
        <taxon>Bacteroidota</taxon>
        <taxon>Flavobacteriia</taxon>
        <taxon>Flavobacteriales</taxon>
        <taxon>Flavobacteriaceae</taxon>
        <taxon>Salinimicrobium</taxon>
    </lineage>
</organism>
<keyword evidence="8" id="KW-1185">Reference proteome</keyword>
<feature type="domain" description="D-isomer specific 2-hydroxyacid dehydrogenase NAD-binding" evidence="6">
    <location>
        <begin position="129"/>
        <end position="242"/>
    </location>
</feature>
<comment type="similarity">
    <text evidence="1 4">Belongs to the D-isomer specific 2-hydroxyacid dehydrogenase family.</text>
</comment>
<dbReference type="Pfam" id="PF02826">
    <property type="entry name" value="2-Hacid_dh_C"/>
    <property type="match status" value="1"/>
</dbReference>
<dbReference type="EMBL" id="JBHULT010000013">
    <property type="protein sequence ID" value="MFD2519179.1"/>
    <property type="molecule type" value="Genomic_DNA"/>
</dbReference>
<dbReference type="PANTHER" id="PTHR43761">
    <property type="entry name" value="D-ISOMER SPECIFIC 2-HYDROXYACID DEHYDROGENASE FAMILY PROTEIN (AFU_ORTHOLOGUE AFUA_1G13630)"/>
    <property type="match status" value="1"/>
</dbReference>
<evidence type="ECO:0000256" key="1">
    <source>
        <dbReference type="ARBA" id="ARBA00005854"/>
    </source>
</evidence>
<keyword evidence="3" id="KW-0520">NAD</keyword>
<dbReference type="RefSeq" id="WP_380754969.1">
    <property type="nucleotide sequence ID" value="NZ_JBHULT010000013.1"/>
</dbReference>
<evidence type="ECO:0000256" key="3">
    <source>
        <dbReference type="ARBA" id="ARBA00023027"/>
    </source>
</evidence>
<gene>
    <name evidence="7" type="ORF">ACFSTG_14820</name>
</gene>
<evidence type="ECO:0000313" key="7">
    <source>
        <dbReference type="EMBL" id="MFD2519179.1"/>
    </source>
</evidence>
<evidence type="ECO:0000259" key="6">
    <source>
        <dbReference type="Pfam" id="PF02826"/>
    </source>
</evidence>
<comment type="caution">
    <text evidence="7">The sequence shown here is derived from an EMBL/GenBank/DDBJ whole genome shotgun (WGS) entry which is preliminary data.</text>
</comment>
<dbReference type="Proteomes" id="UP001597468">
    <property type="component" value="Unassembled WGS sequence"/>
</dbReference>
<protein>
    <submittedName>
        <fullName evidence="7">NAD(P)-dependent oxidoreductase</fullName>
    </submittedName>
</protein>
<dbReference type="InterPro" id="IPR006140">
    <property type="entry name" value="D-isomer_DH_NAD-bd"/>
</dbReference>
<reference evidence="8" key="1">
    <citation type="journal article" date="2019" name="Int. J. Syst. Evol. Microbiol.">
        <title>The Global Catalogue of Microorganisms (GCM) 10K type strain sequencing project: providing services to taxonomists for standard genome sequencing and annotation.</title>
        <authorList>
            <consortium name="The Broad Institute Genomics Platform"/>
            <consortium name="The Broad Institute Genome Sequencing Center for Infectious Disease"/>
            <person name="Wu L."/>
            <person name="Ma J."/>
        </authorList>
    </citation>
    <scope>NUCLEOTIDE SEQUENCE [LARGE SCALE GENOMIC DNA]</scope>
    <source>
        <strain evidence="8">KCTC 42585</strain>
    </source>
</reference>
<proteinExistence type="inferred from homology"/>
<dbReference type="InterPro" id="IPR006139">
    <property type="entry name" value="D-isomer_2_OHA_DH_cat_dom"/>
</dbReference>
<evidence type="ECO:0000256" key="4">
    <source>
        <dbReference type="RuleBase" id="RU003719"/>
    </source>
</evidence>
<dbReference type="SUPFAM" id="SSF51735">
    <property type="entry name" value="NAD(P)-binding Rossmann-fold domains"/>
    <property type="match status" value="1"/>
</dbReference>
<accession>A0ABW5IZN1</accession>
<sequence length="299" mass="33886">MKFKKIVSVDHTKLQDRALEGLQQLSEQKIEVYDDYPDSEEEILKRIEGADAVLVSWHTRLDENIISQCPGLKYIGMACSLYDDSSANVAVNYARGKGIKVTGIKDYGDPGVAEFIISEVIRLLHGLGKHQWREMPEELTGRKIGIVGLGTTGKLLAKCLLPFGPDLYYFSRTRKEEWEKKGVKYLPLPQLLEKTEIISFHLPKNTVLLDKPEFSKLGKGKILINTSLGLPFKEAAFKDWIKEPGNFAIFDADGKKQLSVEVEKFFNVFISDKSAGWSSETEKRLSEKVIKNLRNYLDQ</sequence>
<dbReference type="SUPFAM" id="SSF52283">
    <property type="entry name" value="Formate/glycerate dehydrogenase catalytic domain-like"/>
    <property type="match status" value="1"/>
</dbReference>